<dbReference type="AlphaFoldDB" id="A0A4S3MD30"/>
<evidence type="ECO:0000313" key="1">
    <source>
        <dbReference type="EMBL" id="THD76751.1"/>
    </source>
</evidence>
<dbReference type="Pfam" id="PF11102">
    <property type="entry name" value="YjbF"/>
    <property type="match status" value="1"/>
</dbReference>
<dbReference type="OrthoDB" id="6237231at2"/>
<gene>
    <name evidence="1" type="ORF">E7681_02615</name>
</gene>
<dbReference type="InterPro" id="IPR021308">
    <property type="entry name" value="GfcB"/>
</dbReference>
<comment type="caution">
    <text evidence="1">The sequence shown here is derived from an EMBL/GenBank/DDBJ whole genome shotgun (WGS) entry which is preliminary data.</text>
</comment>
<sequence length="197" mass="21649">MIRTLALLLLLAGCTQPKGIYVSLDSIVSRRQLDTVETPLIAARLTGAGTLATMIPAGRNGDVVTWRSGDGVSISLQQGLLVATRGMGDDLMAADVRDTLAMLDGQDGAEYTRIHTYLDGEYQPVFKAFRCREELRAADRIEIVERQHDTTRVEETCFGPQGSIANTFWIGADGTIWKSKQWISPGLGYMETELLVR</sequence>
<keyword evidence="2" id="KW-1185">Reference proteome</keyword>
<accession>A0A4S3MD30</accession>
<name>A0A4S3MD30_9RHOB</name>
<proteinExistence type="predicted"/>
<reference evidence="1 2" key="1">
    <citation type="submission" date="2019-04" db="EMBL/GenBank/DDBJ databases">
        <title>Draft genome sequence of Youngimonas vesicularis.</title>
        <authorList>
            <person name="Hameed A."/>
        </authorList>
    </citation>
    <scope>NUCLEOTIDE SEQUENCE [LARGE SCALE GENOMIC DNA]</scope>
    <source>
        <strain evidence="1 2">CC-AMW-E</strain>
    </source>
</reference>
<keyword evidence="1" id="KW-0449">Lipoprotein</keyword>
<dbReference type="Proteomes" id="UP000306113">
    <property type="component" value="Unassembled WGS sequence"/>
</dbReference>
<evidence type="ECO:0000313" key="2">
    <source>
        <dbReference type="Proteomes" id="UP000306113"/>
    </source>
</evidence>
<protein>
    <submittedName>
        <fullName evidence="1">YjbF family lipoprotein</fullName>
    </submittedName>
</protein>
<organism evidence="1 2">
    <name type="scientific">Thalassobius vesicularis</name>
    <dbReference type="NCBI Taxonomy" id="1294297"/>
    <lineage>
        <taxon>Bacteria</taxon>
        <taxon>Pseudomonadati</taxon>
        <taxon>Pseudomonadota</taxon>
        <taxon>Alphaproteobacteria</taxon>
        <taxon>Rhodobacterales</taxon>
        <taxon>Roseobacteraceae</taxon>
        <taxon>Thalassovita</taxon>
    </lineage>
</organism>
<dbReference type="EMBL" id="SSMD01000001">
    <property type="protein sequence ID" value="THD76751.1"/>
    <property type="molecule type" value="Genomic_DNA"/>
</dbReference>
<dbReference type="SUPFAM" id="SSF159270">
    <property type="entry name" value="YmcC-like"/>
    <property type="match status" value="1"/>
</dbReference>
<dbReference type="Gene3D" id="2.40.360.10">
    <property type="entry name" value="YmcC-like"/>
    <property type="match status" value="1"/>
</dbReference>
<dbReference type="InterPro" id="IPR023373">
    <property type="entry name" value="YmcC_sf"/>
</dbReference>
<dbReference type="RefSeq" id="WP_136337695.1">
    <property type="nucleotide sequence ID" value="NZ_SSMD01000001.1"/>
</dbReference>